<feature type="region of interest" description="Disordered" evidence="1">
    <location>
        <begin position="85"/>
        <end position="107"/>
    </location>
</feature>
<gene>
    <name evidence="2" type="ORF">IscW_ISCW012510</name>
</gene>
<dbReference type="EMBL" id="DS906067">
    <property type="protein sequence ID" value="EEC16471.1"/>
    <property type="molecule type" value="Genomic_DNA"/>
</dbReference>
<reference evidence="3" key="2">
    <citation type="submission" date="2020-05" db="UniProtKB">
        <authorList>
            <consortium name="EnsemblMetazoa"/>
        </authorList>
    </citation>
    <scope>IDENTIFICATION</scope>
    <source>
        <strain evidence="3">wikel</strain>
    </source>
</reference>
<dbReference type="EMBL" id="ABJB010671379">
    <property type="status" value="NOT_ANNOTATED_CDS"/>
    <property type="molecule type" value="Genomic_DNA"/>
</dbReference>
<feature type="non-terminal residue" evidence="2">
    <location>
        <position position="191"/>
    </location>
</feature>
<organism>
    <name type="scientific">Ixodes scapularis</name>
    <name type="common">Black-legged tick</name>
    <name type="synonym">Deer tick</name>
    <dbReference type="NCBI Taxonomy" id="6945"/>
    <lineage>
        <taxon>Eukaryota</taxon>
        <taxon>Metazoa</taxon>
        <taxon>Ecdysozoa</taxon>
        <taxon>Arthropoda</taxon>
        <taxon>Chelicerata</taxon>
        <taxon>Arachnida</taxon>
        <taxon>Acari</taxon>
        <taxon>Parasitiformes</taxon>
        <taxon>Ixodida</taxon>
        <taxon>Ixodoidea</taxon>
        <taxon>Ixodidae</taxon>
        <taxon>Ixodinae</taxon>
        <taxon>Ixodes</taxon>
    </lineage>
</organism>
<accession>B7QC99</accession>
<dbReference type="InParanoid" id="B7QC99"/>
<proteinExistence type="predicted"/>
<dbReference type="VEuPathDB" id="VectorBase:ISCW012510"/>
<dbReference type="HOGENOM" id="CLU_1424807_0_0_1"/>
<dbReference type="PaxDb" id="6945-B7QC99"/>
<evidence type="ECO:0000313" key="2">
    <source>
        <dbReference type="EMBL" id="EEC16471.1"/>
    </source>
</evidence>
<evidence type="ECO:0000256" key="1">
    <source>
        <dbReference type="SAM" id="MobiDB-lite"/>
    </source>
</evidence>
<dbReference type="Proteomes" id="UP000001555">
    <property type="component" value="Unassembled WGS sequence"/>
</dbReference>
<reference evidence="2 4" key="1">
    <citation type="submission" date="2008-03" db="EMBL/GenBank/DDBJ databases">
        <title>Annotation of Ixodes scapularis.</title>
        <authorList>
            <consortium name="Ixodes scapularis Genome Project Consortium"/>
            <person name="Caler E."/>
            <person name="Hannick L.I."/>
            <person name="Bidwell S."/>
            <person name="Joardar V."/>
            <person name="Thiagarajan M."/>
            <person name="Amedeo P."/>
            <person name="Galinsky K.J."/>
            <person name="Schobel S."/>
            <person name="Inman J."/>
            <person name="Hostetler J."/>
            <person name="Miller J."/>
            <person name="Hammond M."/>
            <person name="Megy K."/>
            <person name="Lawson D."/>
            <person name="Kodira C."/>
            <person name="Sutton G."/>
            <person name="Meyer J."/>
            <person name="Hill C.A."/>
            <person name="Birren B."/>
            <person name="Nene V."/>
            <person name="Collins F."/>
            <person name="Alarcon-Chaidez F."/>
            <person name="Wikel S."/>
            <person name="Strausberg R."/>
        </authorList>
    </citation>
    <scope>NUCLEOTIDE SEQUENCE [LARGE SCALE GENOMIC DNA]</scope>
    <source>
        <strain evidence="4">Wikel</strain>
        <strain evidence="2">Wikel colony</strain>
    </source>
</reference>
<keyword evidence="4" id="KW-1185">Reference proteome</keyword>
<dbReference type="EnsemblMetazoa" id="ISCW012510-RA">
    <property type="protein sequence ID" value="ISCW012510-PA"/>
    <property type="gene ID" value="ISCW012510"/>
</dbReference>
<name>B7QC99_IXOSC</name>
<feature type="non-terminal residue" evidence="2">
    <location>
        <position position="1"/>
    </location>
</feature>
<dbReference type="AlphaFoldDB" id="B7QC99"/>
<evidence type="ECO:0000313" key="4">
    <source>
        <dbReference type="Proteomes" id="UP000001555"/>
    </source>
</evidence>
<evidence type="ECO:0000313" key="3">
    <source>
        <dbReference type="EnsemblMetazoa" id="ISCW012510-PA"/>
    </source>
</evidence>
<protein>
    <submittedName>
        <fullName evidence="2 3">Uncharacterized protein</fullName>
    </submittedName>
</protein>
<sequence length="191" mass="21763">LPREAGYVQVPRGCVPAPHRARGYLHGLHHFGIEESWCCPVQVVLERRRPHHRQRVWPRTVRRLRKLKGALYGSCLRARERLAQDGERRRASEPYPGVPSCSGVSPGHKDIGRLPFSHLTTEGQRERLPELQGLVQHYPAGPRRAPLPVPVSERWDSRAVPRRTRVPLVGFGRCSARIDAAVAHSHRQRDH</sequence>